<dbReference type="VEuPathDB" id="FungiDB:PITG_12332"/>
<proteinExistence type="predicted"/>
<dbReference type="AlphaFoldDB" id="D0NJM0"/>
<dbReference type="OrthoDB" id="127348at2759"/>
<name>D0NJM0_PHYIT</name>
<dbReference type="RefSeq" id="XP_002900931.1">
    <property type="nucleotide sequence ID" value="XM_002900885.1"/>
</dbReference>
<evidence type="ECO:0000313" key="1">
    <source>
        <dbReference type="EMBL" id="EEY59738.1"/>
    </source>
</evidence>
<protein>
    <submittedName>
        <fullName evidence="1">Uncharacterized protein</fullName>
    </submittedName>
</protein>
<evidence type="ECO:0000313" key="2">
    <source>
        <dbReference type="Proteomes" id="UP000006643"/>
    </source>
</evidence>
<dbReference type="eggNOG" id="ENOG502RGFP">
    <property type="taxonomic scope" value="Eukaryota"/>
</dbReference>
<gene>
    <name evidence="1" type="ORF">PITG_12332</name>
</gene>
<dbReference type="GeneID" id="9473408"/>
<dbReference type="KEGG" id="pif:PITG_12332"/>
<dbReference type="HOGENOM" id="CLU_145093_0_0_1"/>
<reference evidence="2" key="1">
    <citation type="journal article" date="2009" name="Nature">
        <title>Genome sequence and analysis of the Irish potato famine pathogen Phytophthora infestans.</title>
        <authorList>
            <consortium name="The Broad Institute Genome Sequencing Platform"/>
            <person name="Haas B.J."/>
            <person name="Kamoun S."/>
            <person name="Zody M.C."/>
            <person name="Jiang R.H."/>
            <person name="Handsaker R.E."/>
            <person name="Cano L.M."/>
            <person name="Grabherr M."/>
            <person name="Kodira C.D."/>
            <person name="Raffaele S."/>
            <person name="Torto-Alalibo T."/>
            <person name="Bozkurt T.O."/>
            <person name="Ah-Fong A.M."/>
            <person name="Alvarado L."/>
            <person name="Anderson V.L."/>
            <person name="Armstrong M.R."/>
            <person name="Avrova A."/>
            <person name="Baxter L."/>
            <person name="Beynon J."/>
            <person name="Boevink P.C."/>
            <person name="Bollmann S.R."/>
            <person name="Bos J.I."/>
            <person name="Bulone V."/>
            <person name="Cai G."/>
            <person name="Cakir C."/>
            <person name="Carrington J.C."/>
            <person name="Chawner M."/>
            <person name="Conti L."/>
            <person name="Costanzo S."/>
            <person name="Ewan R."/>
            <person name="Fahlgren N."/>
            <person name="Fischbach M.A."/>
            <person name="Fugelstad J."/>
            <person name="Gilroy E.M."/>
            <person name="Gnerre S."/>
            <person name="Green P.J."/>
            <person name="Grenville-Briggs L.J."/>
            <person name="Griffith J."/>
            <person name="Grunwald N.J."/>
            <person name="Horn K."/>
            <person name="Horner N.R."/>
            <person name="Hu C.H."/>
            <person name="Huitema E."/>
            <person name="Jeong D.H."/>
            <person name="Jones A.M."/>
            <person name="Jones J.D."/>
            <person name="Jones R.W."/>
            <person name="Karlsson E.K."/>
            <person name="Kunjeti S.G."/>
            <person name="Lamour K."/>
            <person name="Liu Z."/>
            <person name="Ma L."/>
            <person name="Maclean D."/>
            <person name="Chibucos M.C."/>
            <person name="McDonald H."/>
            <person name="McWalters J."/>
            <person name="Meijer H.J."/>
            <person name="Morgan W."/>
            <person name="Morris P.F."/>
            <person name="Munro C.A."/>
            <person name="O'Neill K."/>
            <person name="Ospina-Giraldo M."/>
            <person name="Pinzon A."/>
            <person name="Pritchard L."/>
            <person name="Ramsahoye B."/>
            <person name="Ren Q."/>
            <person name="Restrepo S."/>
            <person name="Roy S."/>
            <person name="Sadanandom A."/>
            <person name="Savidor A."/>
            <person name="Schornack S."/>
            <person name="Schwartz D.C."/>
            <person name="Schumann U.D."/>
            <person name="Schwessinger B."/>
            <person name="Seyer L."/>
            <person name="Sharpe T."/>
            <person name="Silvar C."/>
            <person name="Song J."/>
            <person name="Studholme D.J."/>
            <person name="Sykes S."/>
            <person name="Thines M."/>
            <person name="van de Vondervoort P.J."/>
            <person name="Phuntumart V."/>
            <person name="Wawra S."/>
            <person name="Weide R."/>
            <person name="Win J."/>
            <person name="Young C."/>
            <person name="Zhou S."/>
            <person name="Fry W."/>
            <person name="Meyers B.C."/>
            <person name="van West P."/>
            <person name="Ristaino J."/>
            <person name="Govers F."/>
            <person name="Birch P.R."/>
            <person name="Whisson S.C."/>
            <person name="Judelson H.S."/>
            <person name="Nusbaum C."/>
        </authorList>
    </citation>
    <scope>NUCLEOTIDE SEQUENCE [LARGE SCALE GENOMIC DNA]</scope>
    <source>
        <strain evidence="2">T30-4</strain>
    </source>
</reference>
<accession>D0NJM0</accession>
<dbReference type="STRING" id="403677.D0NJM0"/>
<sequence length="152" mass="17489">MASFYEAVDAETEADFNAKREDLIEKCKPVSDYLDLHWWKYKTRIVKHCTNKYMHFGVRDTSTVEGAHAKIKSKLESSQGDLYTVFKKLLSWWTIAASETRLLMEQNAVTAPHIFQKNRYSRVARIITRAALGETERLWKDAEKIVNSGGSA</sequence>
<dbReference type="OMA" id="CKPVSDY"/>
<dbReference type="EMBL" id="DS028141">
    <property type="protein sequence ID" value="EEY59738.1"/>
    <property type="molecule type" value="Genomic_DNA"/>
</dbReference>
<organism evidence="1 2">
    <name type="scientific">Phytophthora infestans (strain T30-4)</name>
    <name type="common">Potato late blight agent</name>
    <dbReference type="NCBI Taxonomy" id="403677"/>
    <lineage>
        <taxon>Eukaryota</taxon>
        <taxon>Sar</taxon>
        <taxon>Stramenopiles</taxon>
        <taxon>Oomycota</taxon>
        <taxon>Peronosporomycetes</taxon>
        <taxon>Peronosporales</taxon>
        <taxon>Peronosporaceae</taxon>
        <taxon>Phytophthora</taxon>
    </lineage>
</organism>
<keyword evidence="2" id="KW-1185">Reference proteome</keyword>
<dbReference type="InParanoid" id="D0NJM0"/>
<dbReference type="Proteomes" id="UP000006643">
    <property type="component" value="Unassembled WGS sequence"/>
</dbReference>